<organism evidence="3 4">
    <name type="scientific">Tritrichomonas musculus</name>
    <dbReference type="NCBI Taxonomy" id="1915356"/>
    <lineage>
        <taxon>Eukaryota</taxon>
        <taxon>Metamonada</taxon>
        <taxon>Parabasalia</taxon>
        <taxon>Tritrichomonadida</taxon>
        <taxon>Tritrichomonadidae</taxon>
        <taxon>Tritrichomonas</taxon>
    </lineage>
</organism>
<protein>
    <recommendedName>
        <fullName evidence="5">LTD domain-containing protein</fullName>
    </recommendedName>
</protein>
<evidence type="ECO:0000256" key="2">
    <source>
        <dbReference type="SAM" id="MobiDB-lite"/>
    </source>
</evidence>
<gene>
    <name evidence="3" type="ORF">M9Y10_038696</name>
</gene>
<feature type="compositionally biased region" description="Basic and acidic residues" evidence="2">
    <location>
        <begin position="134"/>
        <end position="147"/>
    </location>
</feature>
<evidence type="ECO:0000256" key="1">
    <source>
        <dbReference type="SAM" id="Coils"/>
    </source>
</evidence>
<proteinExistence type="predicted"/>
<keyword evidence="1" id="KW-0175">Coiled coil</keyword>
<sequence length="808" mass="92922">MAQSNTQALSQEIKQSAQKILKHLNEFEFDDDSQTNIKSGTEFMNLFSNLQTEESASLLQDVNKWTENRCDSYQKFEQPLLDQVEENQKIAERSTGEAIPILKDQMDEFDMKLINAKSRLSSLTDNVLRSATDVSERSKNQGEKEEIPQLQLNIPQSPVEDSNEKELSRIEYENEVIQQLRKRQEYFLDALRNFDNEIASIQEDLKNSREDAQKLEKENSKLKKELETQGKRTQLLLVNDINMQINLFNPNLEIEQSQFFDIPFDETQYTETHEAQHIETEEASTQVEIEEFQEKAYLEKLKAKMAKYELVFFSDEDAIIEPNNEYLNFFEKFKKGELNENNTIKENTNKDKLNADYKNTDNLNADNISEDKLNTDNKNKNNLDVDNKKIDNINAENISEDILSADNLNAEGSEAAANKKFQYTNHSFEPSSINSEISYEIKVNDKGEIVFDLTDEAGNSIMGNFTPETAAKMQDEIHKDIEQLISINASSSDQSNPSTNNQNKNMSSQFDVSINKNPNFSQNKNLNGRVNFPLNNNPHEGPQPIVPIGIRQREDQNGNVGFRIFFRQNNDALVIDTNVKQRTNDGLIVINSPSPNILLRIQNGFSTEFVSRCRENPNLNFILRPYRPEGCKDRIVGLCENDSDSYRSNFYKVKNNAPCIWSSFPVRPPPPIYRASNRPQTNHISNVTSHITSSLDNLPPSPSIMPKDIPYFSPQQVYQMRRSNPSGLLIRKSNEQQKNGQLTRVRHSYNIPINNGQINHHLSQNNEIHPSPRRIIQTNNGRRIISPDNKNRGHTYNSMRKLNRPNNV</sequence>
<dbReference type="Proteomes" id="UP001470230">
    <property type="component" value="Unassembled WGS sequence"/>
</dbReference>
<feature type="compositionally biased region" description="Polar residues" evidence="2">
    <location>
        <begin position="794"/>
        <end position="808"/>
    </location>
</feature>
<feature type="region of interest" description="Disordered" evidence="2">
    <location>
        <begin position="131"/>
        <end position="163"/>
    </location>
</feature>
<reference evidence="3 4" key="1">
    <citation type="submission" date="2024-04" db="EMBL/GenBank/DDBJ databases">
        <title>Tritrichomonas musculus Genome.</title>
        <authorList>
            <person name="Alves-Ferreira E."/>
            <person name="Grigg M."/>
            <person name="Lorenzi H."/>
            <person name="Galac M."/>
        </authorList>
    </citation>
    <scope>NUCLEOTIDE SEQUENCE [LARGE SCALE GENOMIC DNA]</scope>
    <source>
        <strain evidence="3 4">EAF2021</strain>
    </source>
</reference>
<feature type="region of interest" description="Disordered" evidence="2">
    <location>
        <begin position="783"/>
        <end position="808"/>
    </location>
</feature>
<feature type="region of interest" description="Disordered" evidence="2">
    <location>
        <begin position="489"/>
        <end position="529"/>
    </location>
</feature>
<dbReference type="EMBL" id="JAPFFF010000006">
    <property type="protein sequence ID" value="KAK8887643.1"/>
    <property type="molecule type" value="Genomic_DNA"/>
</dbReference>
<evidence type="ECO:0000313" key="3">
    <source>
        <dbReference type="EMBL" id="KAK8887643.1"/>
    </source>
</evidence>
<keyword evidence="4" id="KW-1185">Reference proteome</keyword>
<comment type="caution">
    <text evidence="3">The sequence shown here is derived from an EMBL/GenBank/DDBJ whole genome shotgun (WGS) entry which is preliminary data.</text>
</comment>
<feature type="coiled-coil region" evidence="1">
    <location>
        <begin position="191"/>
        <end position="232"/>
    </location>
</feature>
<accession>A0ABR2K9Y3</accession>
<name>A0ABR2K9Y3_9EUKA</name>
<feature type="compositionally biased region" description="Polar residues" evidence="2">
    <location>
        <begin position="150"/>
        <end position="160"/>
    </location>
</feature>
<evidence type="ECO:0000313" key="4">
    <source>
        <dbReference type="Proteomes" id="UP001470230"/>
    </source>
</evidence>
<evidence type="ECO:0008006" key="5">
    <source>
        <dbReference type="Google" id="ProtNLM"/>
    </source>
</evidence>